<gene>
    <name evidence="1" type="ORF">GCM10009760_03830</name>
</gene>
<dbReference type="EMBL" id="BAAANT010000001">
    <property type="protein sequence ID" value="GAA2130820.1"/>
    <property type="molecule type" value="Genomic_DNA"/>
</dbReference>
<comment type="caution">
    <text evidence="1">The sequence shown here is derived from an EMBL/GenBank/DDBJ whole genome shotgun (WGS) entry which is preliminary data.</text>
</comment>
<evidence type="ECO:0000313" key="2">
    <source>
        <dbReference type="Proteomes" id="UP001422759"/>
    </source>
</evidence>
<accession>A0ABN2YQA2</accession>
<keyword evidence="2" id="KW-1185">Reference proteome</keyword>
<proteinExistence type="predicted"/>
<sequence length="59" mass="5750">MRASVMAPNLAAPPACPPPNFRWSALLPAPLPGTASAIASGCPPAGAGLPVPDSSCRVA</sequence>
<reference evidence="1 2" key="1">
    <citation type="journal article" date="2019" name="Int. J. Syst. Evol. Microbiol.">
        <title>The Global Catalogue of Microorganisms (GCM) 10K type strain sequencing project: providing services to taxonomists for standard genome sequencing and annotation.</title>
        <authorList>
            <consortium name="The Broad Institute Genomics Platform"/>
            <consortium name="The Broad Institute Genome Sequencing Center for Infectious Disease"/>
            <person name="Wu L."/>
            <person name="Ma J."/>
        </authorList>
    </citation>
    <scope>NUCLEOTIDE SEQUENCE [LARGE SCALE GENOMIC DNA]</scope>
    <source>
        <strain evidence="1 2">JCM 14560</strain>
    </source>
</reference>
<name>A0ABN2YQA2_9ACTN</name>
<protein>
    <submittedName>
        <fullName evidence="1">Uncharacterized protein</fullName>
    </submittedName>
</protein>
<dbReference type="Proteomes" id="UP001422759">
    <property type="component" value="Unassembled WGS sequence"/>
</dbReference>
<organism evidence="1 2">
    <name type="scientific">Kitasatospora kazusensis</name>
    <dbReference type="NCBI Taxonomy" id="407974"/>
    <lineage>
        <taxon>Bacteria</taxon>
        <taxon>Bacillati</taxon>
        <taxon>Actinomycetota</taxon>
        <taxon>Actinomycetes</taxon>
        <taxon>Kitasatosporales</taxon>
        <taxon>Streptomycetaceae</taxon>
        <taxon>Kitasatospora</taxon>
    </lineage>
</organism>
<evidence type="ECO:0000313" key="1">
    <source>
        <dbReference type="EMBL" id="GAA2130820.1"/>
    </source>
</evidence>